<evidence type="ECO:0000256" key="6">
    <source>
        <dbReference type="SAM" id="Phobius"/>
    </source>
</evidence>
<evidence type="ECO:0000313" key="9">
    <source>
        <dbReference type="Proteomes" id="UP000006316"/>
    </source>
</evidence>
<dbReference type="eggNOG" id="COG2814">
    <property type="taxonomic scope" value="Bacteria"/>
</dbReference>
<dbReference type="Pfam" id="PF07690">
    <property type="entry name" value="MFS_1"/>
    <property type="match status" value="1"/>
</dbReference>
<feature type="domain" description="Major facilitator superfamily (MFS) profile" evidence="7">
    <location>
        <begin position="9"/>
        <end position="387"/>
    </location>
</feature>
<dbReference type="RefSeq" id="WP_007083718.1">
    <property type="nucleotide sequence ID" value="NZ_AJLS01000035.1"/>
</dbReference>
<evidence type="ECO:0000259" key="7">
    <source>
        <dbReference type="PROSITE" id="PS50850"/>
    </source>
</evidence>
<evidence type="ECO:0000256" key="2">
    <source>
        <dbReference type="ARBA" id="ARBA00022448"/>
    </source>
</evidence>
<dbReference type="SUPFAM" id="SSF103473">
    <property type="entry name" value="MFS general substrate transporter"/>
    <property type="match status" value="1"/>
</dbReference>
<dbReference type="PATRIC" id="fig|1117379.3.peg.696"/>
<feature type="transmembrane region" description="Helical" evidence="6">
    <location>
        <begin position="274"/>
        <end position="291"/>
    </location>
</feature>
<evidence type="ECO:0000256" key="4">
    <source>
        <dbReference type="ARBA" id="ARBA00022989"/>
    </source>
</evidence>
<dbReference type="OrthoDB" id="9814001at2"/>
<dbReference type="Proteomes" id="UP000006316">
    <property type="component" value="Unassembled WGS sequence"/>
</dbReference>
<dbReference type="PROSITE" id="PS50850">
    <property type="entry name" value="MFS"/>
    <property type="match status" value="1"/>
</dbReference>
<reference evidence="8 9" key="1">
    <citation type="journal article" date="2012" name="Front. Microbiol.">
        <title>Redundancy and modularity in membrane-associated dissimilatory nitrate reduction in Bacillus.</title>
        <authorList>
            <person name="Heylen K."/>
            <person name="Keltjens J."/>
        </authorList>
    </citation>
    <scope>NUCLEOTIDE SEQUENCE [LARGE SCALE GENOMIC DNA]</scope>
    <source>
        <strain evidence="9">LMG 21833T</strain>
    </source>
</reference>
<dbReference type="GO" id="GO:0005886">
    <property type="term" value="C:plasma membrane"/>
    <property type="evidence" value="ECO:0007669"/>
    <property type="project" value="UniProtKB-SubCell"/>
</dbReference>
<protein>
    <submittedName>
        <fullName evidence="8">Major facilitator superfamily protein</fullName>
    </submittedName>
</protein>
<dbReference type="GO" id="GO:0022857">
    <property type="term" value="F:transmembrane transporter activity"/>
    <property type="evidence" value="ECO:0007669"/>
    <property type="project" value="InterPro"/>
</dbReference>
<accession>K6EBR6</accession>
<dbReference type="STRING" id="1117379.BABA_03404"/>
<dbReference type="PANTHER" id="PTHR23531">
    <property type="entry name" value="QUINOLENE RESISTANCE PROTEIN NORA"/>
    <property type="match status" value="1"/>
</dbReference>
<feature type="transmembrane region" description="Helical" evidence="6">
    <location>
        <begin position="243"/>
        <end position="262"/>
    </location>
</feature>
<feature type="transmembrane region" description="Helical" evidence="6">
    <location>
        <begin position="46"/>
        <end position="64"/>
    </location>
</feature>
<feature type="transmembrane region" description="Helical" evidence="6">
    <location>
        <begin position="135"/>
        <end position="156"/>
    </location>
</feature>
<keyword evidence="5 6" id="KW-0472">Membrane</keyword>
<feature type="transmembrane region" description="Helical" evidence="6">
    <location>
        <begin position="212"/>
        <end position="237"/>
    </location>
</feature>
<feature type="transmembrane region" description="Helical" evidence="6">
    <location>
        <begin position="297"/>
        <end position="315"/>
    </location>
</feature>
<evidence type="ECO:0000256" key="1">
    <source>
        <dbReference type="ARBA" id="ARBA00004651"/>
    </source>
</evidence>
<evidence type="ECO:0000256" key="3">
    <source>
        <dbReference type="ARBA" id="ARBA00022692"/>
    </source>
</evidence>
<dbReference type="EMBL" id="AJLS01000035">
    <property type="protein sequence ID" value="EKN70876.1"/>
    <property type="molecule type" value="Genomic_DNA"/>
</dbReference>
<feature type="transmembrane region" description="Helical" evidence="6">
    <location>
        <begin position="363"/>
        <end position="383"/>
    </location>
</feature>
<keyword evidence="3 6" id="KW-0812">Transmembrane</keyword>
<feature type="transmembrane region" description="Helical" evidence="6">
    <location>
        <begin position="162"/>
        <end position="183"/>
    </location>
</feature>
<keyword evidence="2" id="KW-0813">Transport</keyword>
<feature type="transmembrane region" description="Helical" evidence="6">
    <location>
        <begin position="76"/>
        <end position="93"/>
    </location>
</feature>
<dbReference type="CDD" id="cd17489">
    <property type="entry name" value="MFS_YfcJ_like"/>
    <property type="match status" value="1"/>
</dbReference>
<keyword evidence="9" id="KW-1185">Reference proteome</keyword>
<dbReference type="PANTHER" id="PTHR23531:SF2">
    <property type="entry name" value="PERMEASE"/>
    <property type="match status" value="1"/>
</dbReference>
<gene>
    <name evidence="8" type="ORF">BABA_03404</name>
</gene>
<dbReference type="AlphaFoldDB" id="K6EBR6"/>
<dbReference type="PROSITE" id="PS00216">
    <property type="entry name" value="SUGAR_TRANSPORT_1"/>
    <property type="match status" value="1"/>
</dbReference>
<comment type="subcellular location">
    <subcellularLocation>
        <location evidence="1">Cell membrane</location>
        <topology evidence="1">Multi-pass membrane protein</topology>
    </subcellularLocation>
</comment>
<keyword evidence="4 6" id="KW-1133">Transmembrane helix</keyword>
<dbReference type="InterPro" id="IPR020846">
    <property type="entry name" value="MFS_dom"/>
</dbReference>
<feature type="transmembrane region" description="Helical" evidence="6">
    <location>
        <begin position="12"/>
        <end position="34"/>
    </location>
</feature>
<dbReference type="Gene3D" id="1.20.1250.20">
    <property type="entry name" value="MFS general substrate transporter like domains"/>
    <property type="match status" value="1"/>
</dbReference>
<proteinExistence type="predicted"/>
<feature type="transmembrane region" description="Helical" evidence="6">
    <location>
        <begin position="105"/>
        <end position="123"/>
    </location>
</feature>
<dbReference type="InterPro" id="IPR052714">
    <property type="entry name" value="MFS_Exporter"/>
</dbReference>
<sequence length="404" mass="43688">MKEKLWTKDYIGILVTNFFLMLTFYLLMVTISVFAVNEFDATESQAGLASSIFVIGALVGRIIGGKYIDQIGRKKLLLAGVIIMVISAIFYFGVNSFGMLIANRLLHGFAFGLAGTVLGTVVAQVIPKTRSGEGIGYFALSMTLATAIGPFIGIYIQQHFQFKMIFAFCLICIAISLVLSVIIKVQEITLTEEQKAELKGFKLSNFIEKKSVPITLVAAVTAFCYSGILSFLSFFAIKNDITSAASFFFVVYAAAVLFTRPYSGRMFDKKGPNFIMYPSLISLLIGLFVLSQSTVGFVLLIAGALVGFGYGTYMSSSQTVAIQSAPAHRVGLATSTFFILTDIGLGVGPFVQGFLVPSIGYNGLYIVLGIIAVLCLPLHYFLYGKKVSSSKITVSSVEVNSSIK</sequence>
<feature type="transmembrane region" description="Helical" evidence="6">
    <location>
        <begin position="327"/>
        <end position="351"/>
    </location>
</feature>
<dbReference type="InterPro" id="IPR011701">
    <property type="entry name" value="MFS"/>
</dbReference>
<comment type="caution">
    <text evidence="8">The sequence shown here is derived from an EMBL/GenBank/DDBJ whole genome shotgun (WGS) entry which is preliminary data.</text>
</comment>
<dbReference type="InterPro" id="IPR005829">
    <property type="entry name" value="Sugar_transporter_CS"/>
</dbReference>
<organism evidence="8 9">
    <name type="scientific">Neobacillus bataviensis LMG 21833</name>
    <dbReference type="NCBI Taxonomy" id="1117379"/>
    <lineage>
        <taxon>Bacteria</taxon>
        <taxon>Bacillati</taxon>
        <taxon>Bacillota</taxon>
        <taxon>Bacilli</taxon>
        <taxon>Bacillales</taxon>
        <taxon>Bacillaceae</taxon>
        <taxon>Neobacillus</taxon>
    </lineage>
</organism>
<evidence type="ECO:0000256" key="5">
    <source>
        <dbReference type="ARBA" id="ARBA00023136"/>
    </source>
</evidence>
<evidence type="ECO:0000313" key="8">
    <source>
        <dbReference type="EMBL" id="EKN70876.1"/>
    </source>
</evidence>
<dbReference type="InterPro" id="IPR036259">
    <property type="entry name" value="MFS_trans_sf"/>
</dbReference>
<name>K6EBR6_9BACI</name>